<name>A0ACB8U2C8_9APHY</name>
<keyword evidence="2" id="KW-1185">Reference proteome</keyword>
<organism evidence="1 2">
    <name type="scientific">Irpex rosettiformis</name>
    <dbReference type="NCBI Taxonomy" id="378272"/>
    <lineage>
        <taxon>Eukaryota</taxon>
        <taxon>Fungi</taxon>
        <taxon>Dikarya</taxon>
        <taxon>Basidiomycota</taxon>
        <taxon>Agaricomycotina</taxon>
        <taxon>Agaricomycetes</taxon>
        <taxon>Polyporales</taxon>
        <taxon>Irpicaceae</taxon>
        <taxon>Irpex</taxon>
    </lineage>
</organism>
<proteinExistence type="predicted"/>
<evidence type="ECO:0000313" key="2">
    <source>
        <dbReference type="Proteomes" id="UP001055072"/>
    </source>
</evidence>
<evidence type="ECO:0000313" key="1">
    <source>
        <dbReference type="EMBL" id="KAI0088385.1"/>
    </source>
</evidence>
<comment type="caution">
    <text evidence="1">The sequence shown here is derived from an EMBL/GenBank/DDBJ whole genome shotgun (WGS) entry which is preliminary data.</text>
</comment>
<protein>
    <submittedName>
        <fullName evidence="1">Uncharacterized protein</fullName>
    </submittedName>
</protein>
<sequence>MPPRPSLLPKNGAFYPPNDPYTYRDLLLFEERLKTNATSLNQRKRRYQLFLCQLLLIIAFLLSEVLLQTNFLSIPYSWLLQWMLPDIYGPQAEVRVHRYFALGLLCVSMTTLALFFLSGMYSEKIGYANKYVPHANRALRSFNMYLNVRQLPLRSKLPFNPFGFLFPRTSPSTSPVTSPTSSSPPTLLSGSRRSPSPQRLSKRNSSVPIAPIPPSRNPRGELIFSSRVDRSFRDSYERYRNAFERKREERERAGYEATWLGWITTKVLRIKRPLIFAPAPPGSAGGVGGSGSSTPVPRTGSVRGRGSASVTPSSSRKSSPIPSRANRRTSMRNSLEPTNASSSNMSGGPEATSNALGVCASVVPDASPL</sequence>
<dbReference type="EMBL" id="MU274914">
    <property type="protein sequence ID" value="KAI0088385.1"/>
    <property type="molecule type" value="Genomic_DNA"/>
</dbReference>
<reference evidence="1" key="1">
    <citation type="journal article" date="2021" name="Environ. Microbiol.">
        <title>Gene family expansions and transcriptome signatures uncover fungal adaptations to wood decay.</title>
        <authorList>
            <person name="Hage H."/>
            <person name="Miyauchi S."/>
            <person name="Viragh M."/>
            <person name="Drula E."/>
            <person name="Min B."/>
            <person name="Chaduli D."/>
            <person name="Navarro D."/>
            <person name="Favel A."/>
            <person name="Norest M."/>
            <person name="Lesage-Meessen L."/>
            <person name="Balint B."/>
            <person name="Merenyi Z."/>
            <person name="de Eugenio L."/>
            <person name="Morin E."/>
            <person name="Martinez A.T."/>
            <person name="Baldrian P."/>
            <person name="Stursova M."/>
            <person name="Martinez M.J."/>
            <person name="Novotny C."/>
            <person name="Magnuson J.K."/>
            <person name="Spatafora J.W."/>
            <person name="Maurice S."/>
            <person name="Pangilinan J."/>
            <person name="Andreopoulos W."/>
            <person name="LaButti K."/>
            <person name="Hundley H."/>
            <person name="Na H."/>
            <person name="Kuo A."/>
            <person name="Barry K."/>
            <person name="Lipzen A."/>
            <person name="Henrissat B."/>
            <person name="Riley R."/>
            <person name="Ahrendt S."/>
            <person name="Nagy L.G."/>
            <person name="Grigoriev I.V."/>
            <person name="Martin F."/>
            <person name="Rosso M.N."/>
        </authorList>
    </citation>
    <scope>NUCLEOTIDE SEQUENCE</scope>
    <source>
        <strain evidence="1">CBS 384.51</strain>
    </source>
</reference>
<accession>A0ACB8U2C8</accession>
<dbReference type="Proteomes" id="UP001055072">
    <property type="component" value="Unassembled WGS sequence"/>
</dbReference>
<gene>
    <name evidence="1" type="ORF">BDY19DRAFT_891474</name>
</gene>